<feature type="region of interest" description="Disordered" evidence="1">
    <location>
        <begin position="687"/>
        <end position="760"/>
    </location>
</feature>
<proteinExistence type="predicted"/>
<dbReference type="PANTHER" id="PTHR15180:SF1">
    <property type="entry name" value="GENERAL TRANSCRIPTION FACTOR 3C POLYPEPTIDE 1"/>
    <property type="match status" value="1"/>
</dbReference>
<feature type="compositionally biased region" description="Basic and acidic residues" evidence="1">
    <location>
        <begin position="553"/>
        <end position="565"/>
    </location>
</feature>
<evidence type="ECO:0000313" key="4">
    <source>
        <dbReference type="Proteomes" id="UP000320762"/>
    </source>
</evidence>
<name>A0A550CMI0_9AGAR</name>
<dbReference type="GO" id="GO:0005634">
    <property type="term" value="C:nucleus"/>
    <property type="evidence" value="ECO:0007669"/>
    <property type="project" value="UniProtKB-SubCell"/>
</dbReference>
<feature type="compositionally biased region" description="Basic and acidic residues" evidence="1">
    <location>
        <begin position="527"/>
        <end position="537"/>
    </location>
</feature>
<dbReference type="GO" id="GO:0003677">
    <property type="term" value="F:DNA binding"/>
    <property type="evidence" value="ECO:0007669"/>
    <property type="project" value="UniProtKB-KW"/>
</dbReference>
<evidence type="ECO:0000259" key="2">
    <source>
        <dbReference type="Pfam" id="PF20222"/>
    </source>
</evidence>
<feature type="region of interest" description="Disordered" evidence="1">
    <location>
        <begin position="494"/>
        <end position="663"/>
    </location>
</feature>
<feature type="compositionally biased region" description="Polar residues" evidence="1">
    <location>
        <begin position="700"/>
        <end position="726"/>
    </location>
</feature>
<feature type="region of interest" description="Disordered" evidence="1">
    <location>
        <begin position="1285"/>
        <end position="1318"/>
    </location>
</feature>
<feature type="compositionally biased region" description="Low complexity" evidence="1">
    <location>
        <begin position="732"/>
        <end position="744"/>
    </location>
</feature>
<dbReference type="GO" id="GO:0006384">
    <property type="term" value="P:transcription initiation at RNA polymerase III promoter"/>
    <property type="evidence" value="ECO:0007669"/>
    <property type="project" value="InterPro"/>
</dbReference>
<sequence>MDELVEHCMRQLSFDGDLGSKASRLRDFTIDFYHHPSRPHPQNPDDAFCAFVWAVLAQQPTVRVGLVPAGVTSEVWIAPQVSARRKAKAKGEEFQPVLPAQLEVIEGAASRTLADLQAEFGDQLRIGIHPDAICTAITGSHIRPPKLSPMVYSTLQVVTRGRENGVTVVQLGHTTGYDQKTCHYLVGQLLSLDLCVKVRRGGVGTHFVIHKYFFERSPSWQAIREEELRAQEGTTAAQTTQPADEDPALNAWHSLDFSPIDARHLSSYPLVRNRIISLLKASKNHMHATTNLLIRIGFAHPTKTDRRFFQSRIREMEAEGLIDRVTAPSSNKKSAGTVKCLRLLQDGKPETNAEGVVVQTGDDDDDEPGNMYVENGVKMNVTLHRQIVDLIQQSGTTGLTLTEISDSLNQFDKRTVELLLARAEKDPPPPHIGDLSIVSLMETAGRERRNRYYSSSNQYTDEDFARVGEFAEFGADIIYDDEKELARYQDDYKGSCKPVKADKRSKKAKAAIKDSGTPAKKPRKRKLQDMEVDRDGAVEAEAAEPRTKRRKTKAAEEKVAETPKEPKRRGRPPKAKANEDAVTPPAPKRRGRPPKIKPPTVVAEPEPRQDLDTPKEAQAVPSPALRRTVSPPAPDIVEETPDRRPRKRARVVASPPPAMRSPAATPITEHIAPEVDVQTISADNTGVADGDVEMSKEHGQASSSSEGVMPPSQTEVPINPALQDTATPAHGTTPVPTPALTTPTMKTSSASTPTPSQYNKSRANLSHLRRENEVFQVIQEMGGIMNVGTKEIYDAHMAILERLHDANEPTSSPRGTRMDKRTLNMIIAHLEDHGRIKMTRGFRDHAYWRAAGHAHRIQLGRNMQMPTKIISRTPSQQTKLLQMERPGNDPAERWSKNSARADQLFDYPTDTNYGFIVPKMTRACTFHLAILAALDKNDSSPYFTYDIPIGLHLSVIAQTVHDEGAKDTLTRNLPPPIHTSLQIGRARCRSRFLDLLDILRQLGLSHKPLISCEPTGDHPADYDEASLEGWNINTPVTAPVYWMYNDLAPVYLWALSEASPPFWKSVSYWSLLEDVALDHDFCASVETVQGAPPSNNIGIARSLRRRVGWGRDYVMTWHQTRYMQKLVDPVTALTPLDSEDPKAIDNIAQVVSAPLYASKERMAAELQKARARRSKQSDTQREEGARAKLAQKVAEEHQRREKAWEEIIQRTAQTARIKAVKDRFLASLGTASPKWEGQLRDAMREAELADKSIIKVRKIAPLKPRPPPPPVVHASVHEKTVQELVAQQGPPLPEEQKKRKREKGEPAPVEEQQKRTRRKRFQWNREYDELALDASAIIRVRCRNLRLDWGAFEQAFPSVPRNTVRQRLQTLKESPGNEAYLKRLEERWSELWAAQRGTDELPDEDPESATNFNLVQHLEYLRRHIDKNALRAGFAATREDETMALPGSLDMLQRDFDVVEEPSPAPTFDFIWSSLVEDEREKRLLREAVTTTPERPPSFEESPVELQLAEAALKMTMGTAHENYNPEDAARLLRGLGEDSVAAATSSLLRRGVLSKLVRDPKKTKPGRLLKISDPNQNAIAGPIHRDVFQDAAALEDLSSTQDTWREWPLVATDGDVASLIQLVSEDKADFEVDTTHAREVWPKIDWNSKKAGQFLYFPAL</sequence>
<dbReference type="GO" id="GO:0000127">
    <property type="term" value="C:transcription factor TFIIIC complex"/>
    <property type="evidence" value="ECO:0007669"/>
    <property type="project" value="InterPro"/>
</dbReference>
<dbReference type="OrthoDB" id="68020at2759"/>
<feature type="compositionally biased region" description="Basic and acidic residues" evidence="1">
    <location>
        <begin position="1294"/>
        <end position="1305"/>
    </location>
</feature>
<dbReference type="Proteomes" id="UP000320762">
    <property type="component" value="Unassembled WGS sequence"/>
</dbReference>
<evidence type="ECO:0000313" key="3">
    <source>
        <dbReference type="EMBL" id="TRM66006.1"/>
    </source>
</evidence>
<accession>A0A550CMI0</accession>
<comment type="caution">
    <text evidence="3">The sequence shown here is derived from an EMBL/GenBank/DDBJ whole genome shotgun (WGS) entry which is preliminary data.</text>
</comment>
<dbReference type="InterPro" id="IPR046488">
    <property type="entry name" value="Sfc3/Tfc3_C"/>
</dbReference>
<dbReference type="STRING" id="97359.A0A550CMI0"/>
<dbReference type="InterPro" id="IPR035625">
    <property type="entry name" value="Tfc3-like_eWH"/>
</dbReference>
<dbReference type="EMBL" id="VDMD01000004">
    <property type="protein sequence ID" value="TRM66006.1"/>
    <property type="molecule type" value="Genomic_DNA"/>
</dbReference>
<protein>
    <recommendedName>
        <fullName evidence="2">Transcription factor tau subunit sfc3/Tfc3 C-terminal domain-containing protein</fullName>
    </recommendedName>
</protein>
<organism evidence="3 4">
    <name type="scientific">Schizophyllum amplum</name>
    <dbReference type="NCBI Taxonomy" id="97359"/>
    <lineage>
        <taxon>Eukaryota</taxon>
        <taxon>Fungi</taxon>
        <taxon>Dikarya</taxon>
        <taxon>Basidiomycota</taxon>
        <taxon>Agaricomycotina</taxon>
        <taxon>Agaricomycetes</taxon>
        <taxon>Agaricomycetidae</taxon>
        <taxon>Agaricales</taxon>
        <taxon>Schizophyllaceae</taxon>
        <taxon>Schizophyllum</taxon>
    </lineage>
</organism>
<keyword evidence="4" id="KW-1185">Reference proteome</keyword>
<reference evidence="3 4" key="1">
    <citation type="journal article" date="2019" name="New Phytol.">
        <title>Comparative genomics reveals unique wood-decay strategies and fruiting body development in the Schizophyllaceae.</title>
        <authorList>
            <person name="Almasi E."/>
            <person name="Sahu N."/>
            <person name="Krizsan K."/>
            <person name="Balint B."/>
            <person name="Kovacs G.M."/>
            <person name="Kiss B."/>
            <person name="Cseklye J."/>
            <person name="Drula E."/>
            <person name="Henrissat B."/>
            <person name="Nagy I."/>
            <person name="Chovatia M."/>
            <person name="Adam C."/>
            <person name="LaButti K."/>
            <person name="Lipzen A."/>
            <person name="Riley R."/>
            <person name="Grigoriev I.V."/>
            <person name="Nagy L.G."/>
        </authorList>
    </citation>
    <scope>NUCLEOTIDE SEQUENCE [LARGE SCALE GENOMIC DNA]</scope>
    <source>
        <strain evidence="3 4">NL-1724</strain>
    </source>
</reference>
<gene>
    <name evidence="3" type="ORF">BD626DRAFT_613048</name>
</gene>
<feature type="compositionally biased region" description="Basic and acidic residues" evidence="1">
    <location>
        <begin position="605"/>
        <end position="615"/>
    </location>
</feature>
<feature type="domain" description="Transcription factor tau subunit sfc3/Tfc3 C-terminal" evidence="2">
    <location>
        <begin position="1317"/>
        <end position="1633"/>
    </location>
</feature>
<dbReference type="GO" id="GO:0042791">
    <property type="term" value="P:5S class rRNA transcription by RNA polymerase III"/>
    <property type="evidence" value="ECO:0007669"/>
    <property type="project" value="TreeGrafter"/>
</dbReference>
<evidence type="ECO:0000256" key="1">
    <source>
        <dbReference type="SAM" id="MobiDB-lite"/>
    </source>
</evidence>
<dbReference type="PANTHER" id="PTHR15180">
    <property type="entry name" value="GENERAL TRANSCRIPTION FACTOR 3C POLYPEPTIDE 1"/>
    <property type="match status" value="1"/>
</dbReference>
<dbReference type="InterPro" id="IPR044210">
    <property type="entry name" value="Tfc3-like"/>
</dbReference>
<dbReference type="CDD" id="cd16169">
    <property type="entry name" value="Tau138_eWH"/>
    <property type="match status" value="1"/>
</dbReference>
<dbReference type="Pfam" id="PF20222">
    <property type="entry name" value="DUF6581"/>
    <property type="match status" value="1"/>
</dbReference>
<feature type="compositionally biased region" description="Polar residues" evidence="1">
    <location>
        <begin position="745"/>
        <end position="760"/>
    </location>
</feature>